<evidence type="ECO:0000256" key="2">
    <source>
        <dbReference type="ARBA" id="ARBA00022803"/>
    </source>
</evidence>
<sequence>MLVLKTARIWSLITMLAECNNSCGLSCTALWIGMNPDPICIVPPNPSLTTQMNTWPLPGGGPVVARQARQLLFNPTEEDMQLYPALIDMPPAGSPDNHAQQKIQVCAMAAIYLVHSKSWKLMRPFIEAGGLRQLAAALAHPNAYLASQAMSSLMHITDETLLFPWHEPPLAPDGGGPRLGTYALVFQRMFELTDVLLPNLLAHYRHPPAFPGSTNMALRLFAFYVSWLRKHYTRDGQLSLSASLLALLQKWGADEQVSEEERELAKQLYMDFSRCPPAEKLPAPNGNVTPKARSDSLHLLGGLSTDEEPETSVVLERTDINRGPSADNEAEQLKEQGNDAYRRGDYSTAIHLYSAALDVLVPTERLLTEGPRRAVYHSNRAAAYMARAASGRLQEGDADTTGHLEGVDHGSQGAISRHYEAAVMDCDHALALQPSGNPASKTLLRKCRALLQLGRLDEATAAARSGLDKCEGEGELRCDLQQVLRTAQQQQSKQHEGVKSQPREQAEAMASLSKAKVGPSEMKPESISKAGASVVRAKVASKPVVGASAQELVIAQADALIREMEASASRSHASNGGGTPTDWNAMD</sequence>
<accession>A0A8J4FZP9</accession>
<proteinExistence type="predicted"/>
<feature type="compositionally biased region" description="Basic and acidic residues" evidence="3">
    <location>
        <begin position="493"/>
        <end position="506"/>
    </location>
</feature>
<name>A0A8J4FZP9_9CHLO</name>
<dbReference type="AlphaFoldDB" id="A0A8J4FZP9"/>
<dbReference type="PANTHER" id="PTHR22904:SF523">
    <property type="entry name" value="STRESS-INDUCED-PHOSPHOPROTEIN 1"/>
    <property type="match status" value="1"/>
</dbReference>
<protein>
    <submittedName>
        <fullName evidence="5">Uncharacterized protein</fullName>
    </submittedName>
</protein>
<comment type="caution">
    <text evidence="5">The sequence shown here is derived from an EMBL/GenBank/DDBJ whole genome shotgun (WGS) entry which is preliminary data.</text>
</comment>
<feature type="region of interest" description="Disordered" evidence="3">
    <location>
        <begin position="565"/>
        <end position="587"/>
    </location>
</feature>
<feature type="region of interest" description="Disordered" evidence="3">
    <location>
        <begin position="487"/>
        <end position="526"/>
    </location>
</feature>
<dbReference type="EMBL" id="BNCQ01000004">
    <property type="protein sequence ID" value="GIL97180.1"/>
    <property type="molecule type" value="Genomic_DNA"/>
</dbReference>
<keyword evidence="2" id="KW-0802">TPR repeat</keyword>
<dbReference type="InterPro" id="IPR011990">
    <property type="entry name" value="TPR-like_helical_dom_sf"/>
</dbReference>
<keyword evidence="4" id="KW-0732">Signal</keyword>
<gene>
    <name evidence="5" type="ORF">Vretimale_2922</name>
</gene>
<dbReference type="GO" id="GO:0051879">
    <property type="term" value="F:Hsp90 protein binding"/>
    <property type="evidence" value="ECO:0007669"/>
    <property type="project" value="TreeGrafter"/>
</dbReference>
<dbReference type="SUPFAM" id="SSF48452">
    <property type="entry name" value="TPR-like"/>
    <property type="match status" value="1"/>
</dbReference>
<evidence type="ECO:0000256" key="4">
    <source>
        <dbReference type="SAM" id="SignalP"/>
    </source>
</evidence>
<evidence type="ECO:0000313" key="6">
    <source>
        <dbReference type="Proteomes" id="UP000722791"/>
    </source>
</evidence>
<feature type="chain" id="PRO_5035156546" evidence="4">
    <location>
        <begin position="20"/>
        <end position="587"/>
    </location>
</feature>
<dbReference type="Gene3D" id="1.25.40.10">
    <property type="entry name" value="Tetratricopeptide repeat domain"/>
    <property type="match status" value="1"/>
</dbReference>
<evidence type="ECO:0000313" key="5">
    <source>
        <dbReference type="EMBL" id="GIL97180.1"/>
    </source>
</evidence>
<dbReference type="PANTHER" id="PTHR22904">
    <property type="entry name" value="TPR REPEAT CONTAINING PROTEIN"/>
    <property type="match status" value="1"/>
</dbReference>
<dbReference type="Proteomes" id="UP000722791">
    <property type="component" value="Unassembled WGS sequence"/>
</dbReference>
<evidence type="ECO:0000256" key="3">
    <source>
        <dbReference type="SAM" id="MobiDB-lite"/>
    </source>
</evidence>
<feature type="signal peptide" evidence="4">
    <location>
        <begin position="1"/>
        <end position="19"/>
    </location>
</feature>
<organism evidence="5 6">
    <name type="scientific">Volvox reticuliferus</name>
    <dbReference type="NCBI Taxonomy" id="1737510"/>
    <lineage>
        <taxon>Eukaryota</taxon>
        <taxon>Viridiplantae</taxon>
        <taxon>Chlorophyta</taxon>
        <taxon>core chlorophytes</taxon>
        <taxon>Chlorophyceae</taxon>
        <taxon>CS clade</taxon>
        <taxon>Chlamydomonadales</taxon>
        <taxon>Volvocaceae</taxon>
        <taxon>Volvox</taxon>
    </lineage>
</organism>
<evidence type="ECO:0000256" key="1">
    <source>
        <dbReference type="ARBA" id="ARBA00022737"/>
    </source>
</evidence>
<keyword evidence="1" id="KW-0677">Repeat</keyword>
<reference evidence="5" key="1">
    <citation type="journal article" date="2021" name="Proc. Natl. Acad. Sci. U.S.A.">
        <title>Three genomes in the algal genus Volvox reveal the fate of a haploid sex-determining region after a transition to homothallism.</title>
        <authorList>
            <person name="Yamamoto K."/>
            <person name="Hamaji T."/>
            <person name="Kawai-Toyooka H."/>
            <person name="Matsuzaki R."/>
            <person name="Takahashi F."/>
            <person name="Nishimura Y."/>
            <person name="Kawachi M."/>
            <person name="Noguchi H."/>
            <person name="Minakuchi Y."/>
            <person name="Umen J.G."/>
            <person name="Toyoda A."/>
            <person name="Nozaki H."/>
        </authorList>
    </citation>
    <scope>NUCLEOTIDE SEQUENCE</scope>
    <source>
        <strain evidence="5">NIES-3785</strain>
    </source>
</reference>